<gene>
    <name evidence="5" type="ORF">SAMN04324258_3331</name>
</gene>
<evidence type="ECO:0000256" key="1">
    <source>
        <dbReference type="ARBA" id="ARBA00008520"/>
    </source>
</evidence>
<dbReference type="SUPFAM" id="SSF53850">
    <property type="entry name" value="Periplasmic binding protein-like II"/>
    <property type="match status" value="1"/>
</dbReference>
<accession>A0A1T5LFJ7</accession>
<keyword evidence="5" id="KW-0762">Sugar transport</keyword>
<dbReference type="Gene3D" id="3.40.190.10">
    <property type="entry name" value="Periplasmic binding protein-like II"/>
    <property type="match status" value="1"/>
</dbReference>
<dbReference type="Pfam" id="PF13416">
    <property type="entry name" value="SBP_bac_8"/>
    <property type="match status" value="1"/>
</dbReference>
<name>A0A1T5LFJ7_9MICO</name>
<feature type="chain" id="PRO_5012843629" evidence="4">
    <location>
        <begin position="25"/>
        <end position="440"/>
    </location>
</feature>
<reference evidence="5 6" key="1">
    <citation type="submission" date="2017-02" db="EMBL/GenBank/DDBJ databases">
        <authorList>
            <person name="Peterson S.W."/>
        </authorList>
    </citation>
    <scope>NUCLEOTIDE SEQUENCE [LARGE SCALE GENOMIC DNA]</scope>
    <source>
        <strain evidence="5 6">DSM 21481</strain>
    </source>
</reference>
<dbReference type="PANTHER" id="PTHR30061">
    <property type="entry name" value="MALTOSE-BINDING PERIPLASMIC PROTEIN"/>
    <property type="match status" value="1"/>
</dbReference>
<keyword evidence="3 4" id="KW-0732">Signal</keyword>
<dbReference type="GO" id="GO:1901982">
    <property type="term" value="F:maltose binding"/>
    <property type="evidence" value="ECO:0007669"/>
    <property type="project" value="TreeGrafter"/>
</dbReference>
<evidence type="ECO:0000256" key="4">
    <source>
        <dbReference type="SAM" id="SignalP"/>
    </source>
</evidence>
<keyword evidence="6" id="KW-1185">Reference proteome</keyword>
<organism evidence="5 6">
    <name type="scientific">Krasilnikoviella flava</name>
    <dbReference type="NCBI Taxonomy" id="526729"/>
    <lineage>
        <taxon>Bacteria</taxon>
        <taxon>Bacillati</taxon>
        <taxon>Actinomycetota</taxon>
        <taxon>Actinomycetes</taxon>
        <taxon>Micrococcales</taxon>
        <taxon>Promicromonosporaceae</taxon>
        <taxon>Krasilnikoviella</taxon>
    </lineage>
</organism>
<evidence type="ECO:0000256" key="3">
    <source>
        <dbReference type="ARBA" id="ARBA00022729"/>
    </source>
</evidence>
<evidence type="ECO:0000313" key="5">
    <source>
        <dbReference type="EMBL" id="SKC74771.1"/>
    </source>
</evidence>
<evidence type="ECO:0000313" key="6">
    <source>
        <dbReference type="Proteomes" id="UP000189777"/>
    </source>
</evidence>
<evidence type="ECO:0000256" key="2">
    <source>
        <dbReference type="ARBA" id="ARBA00022448"/>
    </source>
</evidence>
<dbReference type="PANTHER" id="PTHR30061:SF50">
    <property type="entry name" value="MALTOSE_MALTODEXTRIN-BINDING PERIPLASMIC PROTEIN"/>
    <property type="match status" value="1"/>
</dbReference>
<feature type="signal peptide" evidence="4">
    <location>
        <begin position="1"/>
        <end position="24"/>
    </location>
</feature>
<proteinExistence type="inferred from homology"/>
<dbReference type="GO" id="GO:0055052">
    <property type="term" value="C:ATP-binding cassette (ABC) transporter complex, substrate-binding subunit-containing"/>
    <property type="evidence" value="ECO:0007669"/>
    <property type="project" value="TreeGrafter"/>
</dbReference>
<sequence>MRRFAAFVGAAAVLALSACSGASAAVEVEQAPTDKQTLEIWQRKSPGGPSDKIGQELVAAFTKATGIPATMTSISDEFEVKLQQRAVQRNLPDVVINDTAQLGNMQTQGLLRQIDRDAIEGADDVNERAWDGARAYDGDYYGVPVTAHTVALFNRKDWRQNLGLDVPEDWDSLVSMWKAYADGDPTGTGEKVAGLALPGTTQRGYMSWSTSTYFWSGGGEYFEETPDGYRSAVATDESVRAATWIRDLSCKADVLQPGASSYDSGTTKDLFKSGGAGSFLVAPYELASLKEALGSDLEVLTPPPGPAGLVTLAEGNNAYLMAGSANETAQEEFAEFMISAQGQEIGMAGDRDGNIVRLPVNSTVDMADTRDDPDWNLFQKLFDENGRYVPAVPNWNPFLNESAKTLNALISDCSLDVRSEMEKLDDVFTAELAHQEVLAP</sequence>
<dbReference type="STRING" id="526729.SAMN04324258_3331"/>
<dbReference type="Proteomes" id="UP000189777">
    <property type="component" value="Unassembled WGS sequence"/>
</dbReference>
<keyword evidence="2" id="KW-0813">Transport</keyword>
<dbReference type="InterPro" id="IPR006059">
    <property type="entry name" value="SBP"/>
</dbReference>
<protein>
    <submittedName>
        <fullName evidence="5">Multiple sugar transport system substrate-binding protein</fullName>
    </submittedName>
</protein>
<dbReference type="PROSITE" id="PS51257">
    <property type="entry name" value="PROKAR_LIPOPROTEIN"/>
    <property type="match status" value="1"/>
</dbReference>
<dbReference type="AlphaFoldDB" id="A0A1T5LFJ7"/>
<dbReference type="EMBL" id="FUZQ01000006">
    <property type="protein sequence ID" value="SKC74771.1"/>
    <property type="molecule type" value="Genomic_DNA"/>
</dbReference>
<dbReference type="GO" id="GO:0015768">
    <property type="term" value="P:maltose transport"/>
    <property type="evidence" value="ECO:0007669"/>
    <property type="project" value="TreeGrafter"/>
</dbReference>
<comment type="similarity">
    <text evidence="1">Belongs to the bacterial solute-binding protein 1 family.</text>
</comment>
<dbReference type="GO" id="GO:0042956">
    <property type="term" value="P:maltodextrin transmembrane transport"/>
    <property type="evidence" value="ECO:0007669"/>
    <property type="project" value="TreeGrafter"/>
</dbReference>